<dbReference type="SMART" id="SM01085">
    <property type="entry name" value="CK_II_beta"/>
    <property type="match status" value="1"/>
</dbReference>
<sequence>MLKFCFVLHILQENLNPQQAQGQTQPRTEKGTREHNSNDEVSSSLESDEDFGWVSYFLTLKGNEFFCQIDDEYITDNFNLTGLANQVTYYDYALDLITDVDRGSERGRNVKKSGKGGGEKGGGKKKKKKRGNLSDEQQEMAENDAEVLYGLIHARFILTNRGLHAMVKNLCKKKKNKLICKLFVTHVQNTTLLCFIHYTYTKLEKYRHHEFGTCPRYHCNNQAILPCGITDQKQKAHVKLFCPRCEEIYKPRSTRHESLFGYYFLLILKKK</sequence>
<organism evidence="4 5">
    <name type="scientific">Reticulomyxa filosa</name>
    <dbReference type="NCBI Taxonomy" id="46433"/>
    <lineage>
        <taxon>Eukaryota</taxon>
        <taxon>Sar</taxon>
        <taxon>Rhizaria</taxon>
        <taxon>Retaria</taxon>
        <taxon>Foraminifera</taxon>
        <taxon>Monothalamids</taxon>
        <taxon>Reticulomyxidae</taxon>
        <taxon>Reticulomyxa</taxon>
    </lineage>
</organism>
<dbReference type="OMA" id="QYLLMTY"/>
<keyword evidence="5" id="KW-1185">Reference proteome</keyword>
<feature type="compositionally biased region" description="Polar residues" evidence="3">
    <location>
        <begin position="17"/>
        <end position="26"/>
    </location>
</feature>
<dbReference type="Gene3D" id="2.20.25.20">
    <property type="match status" value="1"/>
</dbReference>
<dbReference type="PANTHER" id="PTHR11740">
    <property type="entry name" value="CASEIN KINASE II SUBUNIT BETA"/>
    <property type="match status" value="1"/>
</dbReference>
<dbReference type="GO" id="GO:0019887">
    <property type="term" value="F:protein kinase regulator activity"/>
    <property type="evidence" value="ECO:0007669"/>
    <property type="project" value="InterPro"/>
</dbReference>
<dbReference type="SUPFAM" id="SSF57798">
    <property type="entry name" value="Casein kinase II beta subunit"/>
    <property type="match status" value="2"/>
</dbReference>
<dbReference type="OrthoDB" id="3971593at2759"/>
<proteinExistence type="inferred from homology"/>
<evidence type="ECO:0000256" key="2">
    <source>
        <dbReference type="RuleBase" id="RU361268"/>
    </source>
</evidence>
<dbReference type="InterPro" id="IPR016149">
    <property type="entry name" value="Casein_kin_II_reg-sub_N"/>
</dbReference>
<protein>
    <recommendedName>
        <fullName evidence="2">Casein kinase II subunit beta</fullName>
        <shortName evidence="2">CK II beta</shortName>
    </recommendedName>
</protein>
<name>X6NAM4_RETFI</name>
<accession>X6NAM4</accession>
<dbReference type="EMBL" id="ASPP01010228">
    <property type="protein sequence ID" value="ETO23086.1"/>
    <property type="molecule type" value="Genomic_DNA"/>
</dbReference>
<dbReference type="PANTHER" id="PTHR11740:SF0">
    <property type="entry name" value="CASEIN KINASE II SUBUNIT BETA"/>
    <property type="match status" value="1"/>
</dbReference>
<dbReference type="FunFam" id="2.20.25.20:FF:000001">
    <property type="entry name" value="Casein kinase II subunit beta"/>
    <property type="match status" value="1"/>
</dbReference>
<evidence type="ECO:0000256" key="3">
    <source>
        <dbReference type="SAM" id="MobiDB-lite"/>
    </source>
</evidence>
<dbReference type="Gene3D" id="1.10.1820.10">
    <property type="entry name" value="protein kinase ck2 holoenzyme, chain C, domain 1"/>
    <property type="match status" value="1"/>
</dbReference>
<evidence type="ECO:0000313" key="4">
    <source>
        <dbReference type="EMBL" id="ETO23086.1"/>
    </source>
</evidence>
<dbReference type="PROSITE" id="PS01101">
    <property type="entry name" value="CK2_BETA"/>
    <property type="match status" value="1"/>
</dbReference>
<evidence type="ECO:0000313" key="5">
    <source>
        <dbReference type="Proteomes" id="UP000023152"/>
    </source>
</evidence>
<comment type="similarity">
    <text evidence="1 2">Belongs to the casein kinase 2 subunit beta family.</text>
</comment>
<dbReference type="AlphaFoldDB" id="X6NAM4"/>
<evidence type="ECO:0000256" key="1">
    <source>
        <dbReference type="ARBA" id="ARBA00006941"/>
    </source>
</evidence>
<feature type="compositionally biased region" description="Basic and acidic residues" evidence="3">
    <location>
        <begin position="27"/>
        <end position="38"/>
    </location>
</feature>
<dbReference type="GO" id="GO:0005956">
    <property type="term" value="C:protein kinase CK2 complex"/>
    <property type="evidence" value="ECO:0007669"/>
    <property type="project" value="UniProtKB-UniRule"/>
</dbReference>
<feature type="region of interest" description="Disordered" evidence="3">
    <location>
        <begin position="105"/>
        <end position="137"/>
    </location>
</feature>
<comment type="subunit">
    <text evidence="2">Tetramer of two alpha and two beta subunits.</text>
</comment>
<dbReference type="Proteomes" id="UP000023152">
    <property type="component" value="Unassembled WGS sequence"/>
</dbReference>
<feature type="region of interest" description="Disordered" evidence="3">
    <location>
        <begin position="17"/>
        <end position="44"/>
    </location>
</feature>
<comment type="caution">
    <text evidence="4">The sequence shown here is derived from an EMBL/GenBank/DDBJ whole genome shotgun (WGS) entry which is preliminary data.</text>
</comment>
<dbReference type="GO" id="GO:0005737">
    <property type="term" value="C:cytoplasm"/>
    <property type="evidence" value="ECO:0007669"/>
    <property type="project" value="TreeGrafter"/>
</dbReference>
<dbReference type="InterPro" id="IPR035991">
    <property type="entry name" value="Casein_kinase_II_beta-like"/>
</dbReference>
<dbReference type="InterPro" id="IPR000704">
    <property type="entry name" value="Casein_kinase_II_reg-sub"/>
</dbReference>
<dbReference type="Pfam" id="PF01214">
    <property type="entry name" value="CK_II_beta"/>
    <property type="match status" value="2"/>
</dbReference>
<gene>
    <name evidence="4" type="ORF">RFI_14098</name>
</gene>
<dbReference type="PRINTS" id="PR00472">
    <property type="entry name" value="CASNKINASEII"/>
</dbReference>
<reference evidence="4 5" key="1">
    <citation type="journal article" date="2013" name="Curr. Biol.">
        <title>The Genome of the Foraminiferan Reticulomyxa filosa.</title>
        <authorList>
            <person name="Glockner G."/>
            <person name="Hulsmann N."/>
            <person name="Schleicher M."/>
            <person name="Noegel A.A."/>
            <person name="Eichinger L."/>
            <person name="Gallinger C."/>
            <person name="Pawlowski J."/>
            <person name="Sierra R."/>
            <person name="Euteneuer U."/>
            <person name="Pillet L."/>
            <person name="Moustafa A."/>
            <person name="Platzer M."/>
            <person name="Groth M."/>
            <person name="Szafranski K."/>
            <person name="Schliwa M."/>
        </authorList>
    </citation>
    <scope>NUCLEOTIDE SEQUENCE [LARGE SCALE GENOMIC DNA]</scope>
</reference>